<organism evidence="2 3">
    <name type="scientific">Pararhodospirillum photometricum DSM 122</name>
    <dbReference type="NCBI Taxonomy" id="1150469"/>
    <lineage>
        <taxon>Bacteria</taxon>
        <taxon>Pseudomonadati</taxon>
        <taxon>Pseudomonadota</taxon>
        <taxon>Alphaproteobacteria</taxon>
        <taxon>Rhodospirillales</taxon>
        <taxon>Rhodospirillaceae</taxon>
        <taxon>Pararhodospirillum</taxon>
    </lineage>
</organism>
<dbReference type="eggNOG" id="ENOG5031BGJ">
    <property type="taxonomic scope" value="Bacteria"/>
</dbReference>
<gene>
    <name evidence="2" type="ORF">RSPPHO_00839</name>
</gene>
<feature type="transmembrane region" description="Helical" evidence="1">
    <location>
        <begin position="121"/>
        <end position="145"/>
    </location>
</feature>
<dbReference type="EMBL" id="HE663493">
    <property type="protein sequence ID" value="CCG07465.1"/>
    <property type="molecule type" value="Genomic_DNA"/>
</dbReference>
<dbReference type="HOGENOM" id="CLU_112807_1_0_5"/>
<proteinExistence type="predicted"/>
<dbReference type="OrthoDB" id="193051at2"/>
<dbReference type="KEGG" id="rpm:RSPPHO_00839"/>
<dbReference type="RefSeq" id="WP_014414105.1">
    <property type="nucleotide sequence ID" value="NC_017059.1"/>
</dbReference>
<dbReference type="Proteomes" id="UP000033220">
    <property type="component" value="Chromosome DSM 122"/>
</dbReference>
<name>H6SRD6_PARPM</name>
<reference evidence="2 3" key="1">
    <citation type="submission" date="2012-02" db="EMBL/GenBank/DDBJ databases">
        <title>Shotgun genome sequence of Phaeospirillum photometricum DSM 122.</title>
        <authorList>
            <person name="Duquesne K."/>
            <person name="Sturgis J."/>
        </authorList>
    </citation>
    <scope>NUCLEOTIDE SEQUENCE [LARGE SCALE GENOMIC DNA]</scope>
    <source>
        <strain evidence="3">DSM122</strain>
    </source>
</reference>
<dbReference type="PATRIC" id="fig|1150469.3.peg.965"/>
<dbReference type="Pfam" id="PF11157">
    <property type="entry name" value="DUF2937"/>
    <property type="match status" value="1"/>
</dbReference>
<keyword evidence="1" id="KW-1133">Transmembrane helix</keyword>
<evidence type="ECO:0000256" key="1">
    <source>
        <dbReference type="SAM" id="Phobius"/>
    </source>
</evidence>
<sequence length="161" mass="17255">MTWLLRTLDRLAGAAVAAMSGMVLSQAPGFSAHYLHRLGLQAAEARAALTQAVASAGGSLPGPLAEALALRVTDLEHLHQTLAHHGLWGGPLVLMGHLNGDLFLETLEHFVPTLPFSAVGFAYWLAGVALGLLAYDVLKLPLGLFGHRSRRRRLFETRSGF</sequence>
<dbReference type="AlphaFoldDB" id="H6SRD6"/>
<dbReference type="STRING" id="1150469.RSPPHO_00839"/>
<keyword evidence="1" id="KW-0812">Transmembrane</keyword>
<evidence type="ECO:0000313" key="2">
    <source>
        <dbReference type="EMBL" id="CCG07465.1"/>
    </source>
</evidence>
<evidence type="ECO:0008006" key="4">
    <source>
        <dbReference type="Google" id="ProtNLM"/>
    </source>
</evidence>
<accession>H6SRD6</accession>
<keyword evidence="1" id="KW-0472">Membrane</keyword>
<evidence type="ECO:0000313" key="3">
    <source>
        <dbReference type="Proteomes" id="UP000033220"/>
    </source>
</evidence>
<keyword evidence="3" id="KW-1185">Reference proteome</keyword>
<protein>
    <recommendedName>
        <fullName evidence="4">DUF2937 family protein</fullName>
    </recommendedName>
</protein>
<dbReference type="InterPro" id="IPR022584">
    <property type="entry name" value="DUF2937"/>
</dbReference>